<protein>
    <submittedName>
        <fullName evidence="2">DUF4405 domain-containing protein</fullName>
    </submittedName>
</protein>
<evidence type="ECO:0000313" key="2">
    <source>
        <dbReference type="EMBL" id="MBO0903371.1"/>
    </source>
</evidence>
<proteinExistence type="predicted"/>
<evidence type="ECO:0000256" key="1">
    <source>
        <dbReference type="SAM" id="Phobius"/>
    </source>
</evidence>
<feature type="transmembrane region" description="Helical" evidence="1">
    <location>
        <begin position="42"/>
        <end position="59"/>
    </location>
</feature>
<reference evidence="2 3" key="1">
    <citation type="submission" date="2021-03" db="EMBL/GenBank/DDBJ databases">
        <title>Whole genome sequence of Jiella sp. MQZ13P-4.</title>
        <authorList>
            <person name="Tuo L."/>
        </authorList>
    </citation>
    <scope>NUCLEOTIDE SEQUENCE [LARGE SCALE GENOMIC DNA]</scope>
    <source>
        <strain evidence="2 3">MQZ13P-4</strain>
    </source>
</reference>
<dbReference type="RefSeq" id="WP_207350008.1">
    <property type="nucleotide sequence ID" value="NZ_JAFMPY010000005.1"/>
</dbReference>
<name>A0ABS3J477_9HYPH</name>
<feature type="transmembrane region" description="Helical" evidence="1">
    <location>
        <begin position="12"/>
        <end position="30"/>
    </location>
</feature>
<keyword evidence="1" id="KW-0812">Transmembrane</keyword>
<dbReference type="EMBL" id="JAFMPY010000005">
    <property type="protein sequence ID" value="MBO0903371.1"/>
    <property type="molecule type" value="Genomic_DNA"/>
</dbReference>
<dbReference type="Proteomes" id="UP000664288">
    <property type="component" value="Unassembled WGS sequence"/>
</dbReference>
<keyword evidence="3" id="KW-1185">Reference proteome</keyword>
<keyword evidence="1" id="KW-0472">Membrane</keyword>
<comment type="caution">
    <text evidence="2">The sequence shown here is derived from an EMBL/GenBank/DDBJ whole genome shotgun (WGS) entry which is preliminary data.</text>
</comment>
<sequence>MPNLLKRYATPFVTGLFVVSLISGIALFFHTGPGALHPVHEWLSMVLILPFVLHLWRNWRAFSTYFPRAPMAIALCVSAVATLAFFVPAGGETTRGGPPQFAFAETVVGNGTPASVAPVLGLSVDDVTARLQKAGFTDVAAEKPLGAIANASGRSTADVLRALSGSPAAEGANR</sequence>
<feature type="transmembrane region" description="Helical" evidence="1">
    <location>
        <begin position="71"/>
        <end position="91"/>
    </location>
</feature>
<evidence type="ECO:0000313" key="3">
    <source>
        <dbReference type="Proteomes" id="UP000664288"/>
    </source>
</evidence>
<gene>
    <name evidence="2" type="ORF">J1C47_06920</name>
</gene>
<organism evidence="2 3">
    <name type="scientific">Jiella sonneratiae</name>
    <dbReference type="NCBI Taxonomy" id="2816856"/>
    <lineage>
        <taxon>Bacteria</taxon>
        <taxon>Pseudomonadati</taxon>
        <taxon>Pseudomonadota</taxon>
        <taxon>Alphaproteobacteria</taxon>
        <taxon>Hyphomicrobiales</taxon>
        <taxon>Aurantimonadaceae</taxon>
        <taxon>Jiella</taxon>
    </lineage>
</organism>
<accession>A0ABS3J477</accession>
<keyword evidence="1" id="KW-1133">Transmembrane helix</keyword>